<dbReference type="Proteomes" id="UP000184694">
    <property type="component" value="Unassembled WGS sequence"/>
</dbReference>
<dbReference type="GO" id="GO:0051539">
    <property type="term" value="F:4 iron, 4 sulfur cluster binding"/>
    <property type="evidence" value="ECO:0007669"/>
    <property type="project" value="UniProtKB-KW"/>
</dbReference>
<dbReference type="InterPro" id="IPR011257">
    <property type="entry name" value="DNA_glycosylase"/>
</dbReference>
<keyword evidence="1" id="KW-0004">4Fe-4S</keyword>
<dbReference type="PIRSF" id="PIRSF001435">
    <property type="entry name" value="Nth"/>
    <property type="match status" value="1"/>
</dbReference>
<evidence type="ECO:0000256" key="2">
    <source>
        <dbReference type="ARBA" id="ARBA00022723"/>
    </source>
</evidence>
<dbReference type="CDD" id="cd00056">
    <property type="entry name" value="ENDO3c"/>
    <property type="match status" value="1"/>
</dbReference>
<dbReference type="GO" id="GO:0003824">
    <property type="term" value="F:catalytic activity"/>
    <property type="evidence" value="ECO:0007669"/>
    <property type="project" value="InterPro"/>
</dbReference>
<dbReference type="SUPFAM" id="SSF48150">
    <property type="entry name" value="DNA-glycosylase"/>
    <property type="match status" value="1"/>
</dbReference>
<feature type="domain" description="HhH-GPD" evidence="5">
    <location>
        <begin position="51"/>
        <end position="210"/>
    </location>
</feature>
<dbReference type="SMART" id="SM00478">
    <property type="entry name" value="ENDO3c"/>
    <property type="match status" value="1"/>
</dbReference>
<gene>
    <name evidence="6" type="ORF">SAMN02745161_0243</name>
</gene>
<evidence type="ECO:0000256" key="3">
    <source>
        <dbReference type="ARBA" id="ARBA00023004"/>
    </source>
</evidence>
<dbReference type="PANTHER" id="PTHR10359">
    <property type="entry name" value="A/G-SPECIFIC ADENINE GLYCOSYLASE/ENDONUCLEASE III"/>
    <property type="match status" value="1"/>
</dbReference>
<reference evidence="7" key="1">
    <citation type="submission" date="2016-11" db="EMBL/GenBank/DDBJ databases">
        <authorList>
            <person name="Varghese N."/>
            <person name="Submissions S."/>
        </authorList>
    </citation>
    <scope>NUCLEOTIDE SEQUENCE [LARGE SCALE GENOMIC DNA]</scope>
    <source>
        <strain evidence="7">DSM 17456</strain>
    </source>
</reference>
<dbReference type="AlphaFoldDB" id="A0A1N6DKL7"/>
<keyword evidence="7" id="KW-1185">Reference proteome</keyword>
<dbReference type="EMBL" id="FSRG01000003">
    <property type="protein sequence ID" value="SIN71267.1"/>
    <property type="molecule type" value="Genomic_DNA"/>
</dbReference>
<evidence type="ECO:0000256" key="1">
    <source>
        <dbReference type="ARBA" id="ARBA00022485"/>
    </source>
</evidence>
<evidence type="ECO:0000259" key="5">
    <source>
        <dbReference type="SMART" id="SM00478"/>
    </source>
</evidence>
<dbReference type="Gene3D" id="1.10.340.30">
    <property type="entry name" value="Hypothetical protein, domain 2"/>
    <property type="match status" value="1"/>
</dbReference>
<keyword evidence="3" id="KW-0408">Iron</keyword>
<evidence type="ECO:0000313" key="6">
    <source>
        <dbReference type="EMBL" id="SIN71267.1"/>
    </source>
</evidence>
<keyword evidence="2" id="KW-0479">Metal-binding</keyword>
<dbReference type="Pfam" id="PF00730">
    <property type="entry name" value="HhH-GPD"/>
    <property type="match status" value="1"/>
</dbReference>
<name>A0A1N6DKL7_9BACT</name>
<dbReference type="GO" id="GO:0046872">
    <property type="term" value="F:metal ion binding"/>
    <property type="evidence" value="ECO:0007669"/>
    <property type="project" value="UniProtKB-KW"/>
</dbReference>
<evidence type="ECO:0000313" key="7">
    <source>
        <dbReference type="Proteomes" id="UP000184694"/>
    </source>
</evidence>
<keyword evidence="4" id="KW-0411">Iron-sulfur</keyword>
<sequence>MSAAAGKRKVKNIMNREKLLLDMFSALHGELGSSNWWPADSAFEIMVGAVLTQNTNWKNVEKAIQNLKQRNLLAPQTLLDLPQDELAALIRPAGYYNVKAKRLRNLLLWFDDIASCSFSALDHMSLDELRAQLLTVNGIGQETADSILLYAFKRPSFVVDAYTRRIFNRHSLIEEDIMYEDLRDFFMDVLPHDVHLFNEFHAHIVRTAKKWCTKSKALCETCPLRSFLE</sequence>
<dbReference type="PANTHER" id="PTHR10359:SF19">
    <property type="entry name" value="DNA REPAIR GLYCOSYLASE MJ1434-RELATED"/>
    <property type="match status" value="1"/>
</dbReference>
<proteinExistence type="predicted"/>
<dbReference type="GO" id="GO:0006284">
    <property type="term" value="P:base-excision repair"/>
    <property type="evidence" value="ECO:0007669"/>
    <property type="project" value="InterPro"/>
</dbReference>
<evidence type="ECO:0000256" key="4">
    <source>
        <dbReference type="ARBA" id="ARBA00023014"/>
    </source>
</evidence>
<organism evidence="6 7">
    <name type="scientific">Halodesulfovibrio marinisediminis DSM 17456</name>
    <dbReference type="NCBI Taxonomy" id="1121457"/>
    <lineage>
        <taxon>Bacteria</taxon>
        <taxon>Pseudomonadati</taxon>
        <taxon>Thermodesulfobacteriota</taxon>
        <taxon>Desulfovibrionia</taxon>
        <taxon>Desulfovibrionales</taxon>
        <taxon>Desulfovibrionaceae</taxon>
        <taxon>Halodesulfovibrio</taxon>
    </lineage>
</organism>
<dbReference type="InterPro" id="IPR003265">
    <property type="entry name" value="HhH-GPD_domain"/>
</dbReference>
<accession>A0A1N6DKL7</accession>
<dbReference type="InterPro" id="IPR023170">
    <property type="entry name" value="HhH_base_excis_C"/>
</dbReference>
<protein>
    <submittedName>
        <fullName evidence="6">DNA-3-methyladenine glycosylase III</fullName>
    </submittedName>
</protein>
<dbReference type="Gene3D" id="1.10.1670.10">
    <property type="entry name" value="Helix-hairpin-Helix base-excision DNA repair enzymes (C-terminal)"/>
    <property type="match status" value="1"/>
</dbReference>